<evidence type="ECO:0000256" key="7">
    <source>
        <dbReference type="ARBA" id="ARBA00074766"/>
    </source>
</evidence>
<dbReference type="InterPro" id="IPR019734">
    <property type="entry name" value="TPR_rpt"/>
</dbReference>
<feature type="repeat" description="TPR" evidence="9">
    <location>
        <begin position="75"/>
        <end position="108"/>
    </location>
</feature>
<dbReference type="PANTHER" id="PTHR22904">
    <property type="entry name" value="TPR REPEAT CONTAINING PROTEIN"/>
    <property type="match status" value="1"/>
</dbReference>
<comment type="subunit">
    <text evidence="6">Monomer. Homodimer. Forms a complex composed of HOP and chaperones HSP70 and HSP90; the interaction is stronger in the absence of ATP. Interacts (via TPR 1, 2, 3, 7, 8 and 9 repeats) with HSP70 (via C-terminus); the interaction is direct and is stronger in the absence of ATP. Interacts (via TPR 4, 5 and 6 repeats) with HSP90 (via C-terminus); the interaction is direct.</text>
</comment>
<dbReference type="EMBL" id="CAUJNA010000802">
    <property type="protein sequence ID" value="CAJ1381347.1"/>
    <property type="molecule type" value="Genomic_DNA"/>
</dbReference>
<evidence type="ECO:0000256" key="2">
    <source>
        <dbReference type="ARBA" id="ARBA00022490"/>
    </source>
</evidence>
<dbReference type="AlphaFoldDB" id="A0AA36MRI6"/>
<dbReference type="FunFam" id="1.25.40.10:FF:000020">
    <property type="entry name" value="Stress-induced phosphoprotein 1"/>
    <property type="match status" value="1"/>
</dbReference>
<dbReference type="SMART" id="SM00028">
    <property type="entry name" value="TPR"/>
    <property type="match status" value="3"/>
</dbReference>
<dbReference type="Pfam" id="PF00515">
    <property type="entry name" value="TPR_1"/>
    <property type="match status" value="1"/>
</dbReference>
<protein>
    <recommendedName>
        <fullName evidence="7">Hsp70-Hsp90 organising protein</fullName>
    </recommendedName>
    <alternativeName>
        <fullName evidence="8">Stress-inducible protein 1</fullName>
    </alternativeName>
</protein>
<dbReference type="Proteomes" id="UP001178507">
    <property type="component" value="Unassembled WGS sequence"/>
</dbReference>
<reference evidence="10" key="1">
    <citation type="submission" date="2023-08" db="EMBL/GenBank/DDBJ databases">
        <authorList>
            <person name="Chen Y."/>
            <person name="Shah S."/>
            <person name="Dougan E. K."/>
            <person name="Thang M."/>
            <person name="Chan C."/>
        </authorList>
    </citation>
    <scope>NUCLEOTIDE SEQUENCE</scope>
</reference>
<dbReference type="SUPFAM" id="SSF48452">
    <property type="entry name" value="TPR-like"/>
    <property type="match status" value="1"/>
</dbReference>
<dbReference type="Pfam" id="PF13181">
    <property type="entry name" value="TPR_8"/>
    <property type="match status" value="1"/>
</dbReference>
<organism evidence="10 11">
    <name type="scientific">Effrenium voratum</name>
    <dbReference type="NCBI Taxonomy" id="2562239"/>
    <lineage>
        <taxon>Eukaryota</taxon>
        <taxon>Sar</taxon>
        <taxon>Alveolata</taxon>
        <taxon>Dinophyceae</taxon>
        <taxon>Suessiales</taxon>
        <taxon>Symbiodiniaceae</taxon>
        <taxon>Effrenium</taxon>
    </lineage>
</organism>
<evidence type="ECO:0000313" key="11">
    <source>
        <dbReference type="Proteomes" id="UP001178507"/>
    </source>
</evidence>
<evidence type="ECO:0000256" key="9">
    <source>
        <dbReference type="PROSITE-ProRule" id="PRU00339"/>
    </source>
</evidence>
<evidence type="ECO:0000256" key="1">
    <source>
        <dbReference type="ARBA" id="ARBA00004496"/>
    </source>
</evidence>
<evidence type="ECO:0000313" key="10">
    <source>
        <dbReference type="EMBL" id="CAJ1381347.1"/>
    </source>
</evidence>
<evidence type="ECO:0000256" key="8">
    <source>
        <dbReference type="ARBA" id="ARBA00076447"/>
    </source>
</evidence>
<proteinExistence type="predicted"/>
<keyword evidence="4 9" id="KW-0802">TPR repeat</keyword>
<dbReference type="GO" id="GO:0005737">
    <property type="term" value="C:cytoplasm"/>
    <property type="evidence" value="ECO:0007669"/>
    <property type="project" value="UniProtKB-SubCell"/>
</dbReference>
<keyword evidence="2" id="KW-0963">Cytoplasm</keyword>
<keyword evidence="11" id="KW-1185">Reference proteome</keyword>
<dbReference type="PANTHER" id="PTHR22904:SF523">
    <property type="entry name" value="STRESS-INDUCED-PHOSPHOPROTEIN 1"/>
    <property type="match status" value="1"/>
</dbReference>
<dbReference type="GO" id="GO:0051879">
    <property type="term" value="F:Hsp90 protein binding"/>
    <property type="evidence" value="ECO:0007669"/>
    <property type="project" value="TreeGrafter"/>
</dbReference>
<comment type="subcellular location">
    <subcellularLocation>
        <location evidence="1">Cytoplasm</location>
    </subcellularLocation>
</comment>
<sequence>MADKAKAAEAKAKGNAEFQAKNYKEAIKHFTEAIKHDPSDHVFFSNRSACYASLEQYDKALEDGTECVRLKPDWAKGYTRKGLAEYFLSKYDNAADTYKAGLKLAPEDATLKEGLKKAMDAKYEVPGAGAMKFLLRPVPGVGLEGAAGFHSSFPKSRPDVVRFAIKGFPVQIRLAGECQDTGHMILRRFEEQNTVIRNAGQALFTNLQGYGATIGCFLDDCMSSDKFVASEIESCAKARLATTFRTGLIGP</sequence>
<evidence type="ECO:0000256" key="6">
    <source>
        <dbReference type="ARBA" id="ARBA00066016"/>
    </source>
</evidence>
<evidence type="ECO:0000256" key="5">
    <source>
        <dbReference type="ARBA" id="ARBA00056105"/>
    </source>
</evidence>
<gene>
    <name evidence="10" type="ORF">EVOR1521_LOCUS9060</name>
</gene>
<comment type="caution">
    <text evidence="10">The sequence shown here is derived from an EMBL/GenBank/DDBJ whole genome shotgun (WGS) entry which is preliminary data.</text>
</comment>
<dbReference type="Gene3D" id="1.25.40.10">
    <property type="entry name" value="Tetratricopeptide repeat domain"/>
    <property type="match status" value="1"/>
</dbReference>
<dbReference type="InterPro" id="IPR011990">
    <property type="entry name" value="TPR-like_helical_dom_sf"/>
</dbReference>
<name>A0AA36MRI6_9DINO</name>
<evidence type="ECO:0000256" key="4">
    <source>
        <dbReference type="ARBA" id="ARBA00022803"/>
    </source>
</evidence>
<keyword evidence="3" id="KW-0677">Repeat</keyword>
<dbReference type="PROSITE" id="PS50005">
    <property type="entry name" value="TPR"/>
    <property type="match status" value="2"/>
</dbReference>
<comment type="function">
    <text evidence="5">Acts as a co-chaperone and mediates the association of the chaperones HSP70 and HSP90 probably facilitating substrate transfer from HSP70 to HSP90. Stimulates HSP70 ATPase activity and, in contrast, inhibits HSP90 ATPase activity.</text>
</comment>
<evidence type="ECO:0000256" key="3">
    <source>
        <dbReference type="ARBA" id="ARBA00022737"/>
    </source>
</evidence>
<accession>A0AA36MRI6</accession>
<feature type="repeat" description="TPR" evidence="9">
    <location>
        <begin position="7"/>
        <end position="40"/>
    </location>
</feature>